<dbReference type="InterPro" id="IPR052115">
    <property type="entry name" value="NEXT_complex_subunit_ZCCHC8"/>
</dbReference>
<comment type="caution">
    <text evidence="10">The sequence shown here is derived from an EMBL/GenBank/DDBJ whole genome shotgun (WGS) entry which is preliminary data.</text>
</comment>
<feature type="compositionally biased region" description="Polar residues" evidence="8">
    <location>
        <begin position="324"/>
        <end position="340"/>
    </location>
</feature>
<dbReference type="InterPro" id="IPR001878">
    <property type="entry name" value="Znf_CCHC"/>
</dbReference>
<evidence type="ECO:0000256" key="2">
    <source>
        <dbReference type="ARBA" id="ARBA00007497"/>
    </source>
</evidence>
<feature type="compositionally biased region" description="Basic and acidic residues" evidence="8">
    <location>
        <begin position="473"/>
        <end position="488"/>
    </location>
</feature>
<dbReference type="EMBL" id="JAATIQ010000510">
    <property type="protein sequence ID" value="KAF4353258.1"/>
    <property type="molecule type" value="Genomic_DNA"/>
</dbReference>
<accession>A0A7J6E4C9</accession>
<dbReference type="GO" id="GO:0008270">
    <property type="term" value="F:zinc ion binding"/>
    <property type="evidence" value="ECO:0007669"/>
    <property type="project" value="UniProtKB-KW"/>
</dbReference>
<name>A0A7J6E4C9_CANSA</name>
<dbReference type="PROSITE" id="PS50158">
    <property type="entry name" value="ZF_CCHC"/>
    <property type="match status" value="1"/>
</dbReference>
<evidence type="ECO:0000259" key="9">
    <source>
        <dbReference type="PROSITE" id="PS50158"/>
    </source>
</evidence>
<feature type="compositionally biased region" description="Basic and acidic residues" evidence="8">
    <location>
        <begin position="415"/>
        <end position="426"/>
    </location>
</feature>
<sequence>MKKKKKCIKAYLGVDWAVKVRRLKEPREYTLRRIAGYPPLLSFSRSTERHTKKERSIDYKVTPEKNLIGSDSDMEIEDLNSVPAPAVVHKKDGSQCEDSRCIAEPNLEKDVVNVKLTENVLVAEASNTGASAEIGCLASQEESSIGIKKMGGTISGVKRSRVMFDEQQQPSVCVKYTSLTRASKHKLEELLQQWSEWHAQHNSKTQDPIEALESGEETFFPALNVGLEKTSSVSFWMDKQTRKEQNKEFVELDCNSVPLYDRGFALGLTSDDGINNIEGGVEIIDDAARCFNCGSYNHSLNKCPKPRDRVAVNNARKQLKSKRNQNSASRNQTRYYQNSPAGKYDGLRPGALDAETRQLLGLSELDPPPWLRRMREIGYPPGYLDPDDEDQPSGIIIFGDIDIAKDGQEDGEIIETPREPQKKKSVEFPGINGPIPENADERLWAASPSSSDISRNRSHRRPSYVSEQVSRGHQREERWSSREQRDDGPPGVDDSFSSATYFPRYGSYESNYNSHPVGRFDPDRGRRSRFVDEGYLNHGSVASSYPPRLSPIDYGSSRYENWVDESRNGYDPDNLTPWDRHRHPSRR</sequence>
<reference evidence="10 11" key="1">
    <citation type="journal article" date="2020" name="bioRxiv">
        <title>Sequence and annotation of 42 cannabis genomes reveals extensive copy number variation in cannabinoid synthesis and pathogen resistance genes.</title>
        <authorList>
            <person name="Mckernan K.J."/>
            <person name="Helbert Y."/>
            <person name="Kane L.T."/>
            <person name="Ebling H."/>
            <person name="Zhang L."/>
            <person name="Liu B."/>
            <person name="Eaton Z."/>
            <person name="Mclaughlin S."/>
            <person name="Kingan S."/>
            <person name="Baybayan P."/>
            <person name="Concepcion G."/>
            <person name="Jordan M."/>
            <person name="Riva A."/>
            <person name="Barbazuk W."/>
            <person name="Harkins T."/>
        </authorList>
    </citation>
    <scope>NUCLEOTIDE SEQUENCE [LARGE SCALE GENOMIC DNA]</scope>
    <source>
        <strain evidence="11">cv. Jamaican Lion 4</strain>
        <tissue evidence="10">Leaf</tissue>
    </source>
</reference>
<gene>
    <name evidence="10" type="ORF">G4B88_028449</name>
</gene>
<evidence type="ECO:0000256" key="1">
    <source>
        <dbReference type="ARBA" id="ARBA00004642"/>
    </source>
</evidence>
<evidence type="ECO:0000313" key="11">
    <source>
        <dbReference type="Proteomes" id="UP000583929"/>
    </source>
</evidence>
<dbReference type="GO" id="GO:0005654">
    <property type="term" value="C:nucleoplasm"/>
    <property type="evidence" value="ECO:0007669"/>
    <property type="project" value="UniProtKB-SubCell"/>
</dbReference>
<evidence type="ECO:0000313" key="10">
    <source>
        <dbReference type="EMBL" id="KAF4353258.1"/>
    </source>
</evidence>
<comment type="subcellular location">
    <subcellularLocation>
        <location evidence="1">Nucleus</location>
        <location evidence="1">Nucleoplasm</location>
    </subcellularLocation>
</comment>
<evidence type="ECO:0000256" key="5">
    <source>
        <dbReference type="ARBA" id="ARBA00022833"/>
    </source>
</evidence>
<feature type="region of interest" description="Disordered" evidence="8">
    <location>
        <begin position="414"/>
        <end position="527"/>
    </location>
</feature>
<keyword evidence="4 7" id="KW-0863">Zinc-finger</keyword>
<dbReference type="InterPro" id="IPR006568">
    <property type="entry name" value="PSP_pro-rich"/>
</dbReference>
<keyword evidence="5" id="KW-0862">Zinc</keyword>
<evidence type="ECO:0000256" key="8">
    <source>
        <dbReference type="SAM" id="MobiDB-lite"/>
    </source>
</evidence>
<keyword evidence="6" id="KW-0539">Nucleus</keyword>
<feature type="region of interest" description="Disordered" evidence="8">
    <location>
        <begin position="563"/>
        <end position="587"/>
    </location>
</feature>
<keyword evidence="3" id="KW-0479">Metal-binding</keyword>
<dbReference type="Pfam" id="PF04046">
    <property type="entry name" value="PSP"/>
    <property type="match status" value="1"/>
</dbReference>
<dbReference type="Proteomes" id="UP000583929">
    <property type="component" value="Unassembled WGS sequence"/>
</dbReference>
<evidence type="ECO:0000256" key="7">
    <source>
        <dbReference type="PROSITE-ProRule" id="PRU00047"/>
    </source>
</evidence>
<protein>
    <recommendedName>
        <fullName evidence="9">CCHC-type domain-containing protein</fullName>
    </recommendedName>
</protein>
<feature type="region of interest" description="Disordered" evidence="8">
    <location>
        <begin position="316"/>
        <end position="346"/>
    </location>
</feature>
<comment type="similarity">
    <text evidence="2">Belongs to the ZCCHC8 family.</text>
</comment>
<dbReference type="SMART" id="SM00581">
    <property type="entry name" value="PSP"/>
    <property type="match status" value="1"/>
</dbReference>
<dbReference type="PANTHER" id="PTHR13316:SF0">
    <property type="entry name" value="ZINC FINGER CCHC DOMAIN-CONTAINING PROTEIN 8"/>
    <property type="match status" value="1"/>
</dbReference>
<dbReference type="AlphaFoldDB" id="A0A7J6E4C9"/>
<evidence type="ECO:0000256" key="6">
    <source>
        <dbReference type="ARBA" id="ARBA00023242"/>
    </source>
</evidence>
<evidence type="ECO:0000256" key="4">
    <source>
        <dbReference type="ARBA" id="ARBA00022771"/>
    </source>
</evidence>
<feature type="compositionally biased region" description="Basic and acidic residues" evidence="8">
    <location>
        <begin position="518"/>
        <end position="527"/>
    </location>
</feature>
<organism evidence="10 11">
    <name type="scientific">Cannabis sativa</name>
    <name type="common">Hemp</name>
    <name type="synonym">Marijuana</name>
    <dbReference type="NCBI Taxonomy" id="3483"/>
    <lineage>
        <taxon>Eukaryota</taxon>
        <taxon>Viridiplantae</taxon>
        <taxon>Streptophyta</taxon>
        <taxon>Embryophyta</taxon>
        <taxon>Tracheophyta</taxon>
        <taxon>Spermatophyta</taxon>
        <taxon>Magnoliopsida</taxon>
        <taxon>eudicotyledons</taxon>
        <taxon>Gunneridae</taxon>
        <taxon>Pentapetalae</taxon>
        <taxon>rosids</taxon>
        <taxon>fabids</taxon>
        <taxon>Rosales</taxon>
        <taxon>Cannabaceae</taxon>
        <taxon>Cannabis</taxon>
    </lineage>
</organism>
<evidence type="ECO:0000256" key="3">
    <source>
        <dbReference type="ARBA" id="ARBA00022723"/>
    </source>
</evidence>
<dbReference type="GO" id="GO:0003723">
    <property type="term" value="F:RNA binding"/>
    <property type="evidence" value="ECO:0007669"/>
    <property type="project" value="TreeGrafter"/>
</dbReference>
<dbReference type="GO" id="GO:0071013">
    <property type="term" value="C:catalytic step 2 spliceosome"/>
    <property type="evidence" value="ECO:0007669"/>
    <property type="project" value="TreeGrafter"/>
</dbReference>
<proteinExistence type="inferred from homology"/>
<dbReference type="PANTHER" id="PTHR13316">
    <property type="entry name" value="ZINC FINGER, CCHC DOMAIN CONTAINING 8"/>
    <property type="match status" value="1"/>
</dbReference>
<feature type="domain" description="CCHC-type" evidence="9">
    <location>
        <begin position="289"/>
        <end position="305"/>
    </location>
</feature>
<keyword evidence="11" id="KW-1185">Reference proteome</keyword>